<comment type="caution">
    <text evidence="6">The sequence shown here is derived from an EMBL/GenBank/DDBJ whole genome shotgun (WGS) entry which is preliminary data.</text>
</comment>
<evidence type="ECO:0000313" key="6">
    <source>
        <dbReference type="EMBL" id="TQL58881.1"/>
    </source>
</evidence>
<keyword evidence="1" id="KW-0285">Flavoprotein</keyword>
<evidence type="ECO:0000313" key="7">
    <source>
        <dbReference type="Proteomes" id="UP000319514"/>
    </source>
</evidence>
<keyword evidence="2" id="KW-0288">FMN</keyword>
<keyword evidence="3" id="KW-0521">NADP</keyword>
<evidence type="ECO:0000256" key="1">
    <source>
        <dbReference type="ARBA" id="ARBA00022630"/>
    </source>
</evidence>
<dbReference type="GO" id="GO:0016491">
    <property type="term" value="F:oxidoreductase activity"/>
    <property type="evidence" value="ECO:0007669"/>
    <property type="project" value="UniProtKB-KW"/>
</dbReference>
<name>A0A542ZF03_9MICO</name>
<accession>A0A542ZF03</accession>
<dbReference type="Pfam" id="PF00881">
    <property type="entry name" value="Nitroreductase"/>
    <property type="match status" value="1"/>
</dbReference>
<dbReference type="OrthoDB" id="9784375at2"/>
<dbReference type="Gene3D" id="3.40.109.10">
    <property type="entry name" value="NADH Oxidase"/>
    <property type="match status" value="1"/>
</dbReference>
<evidence type="ECO:0000259" key="5">
    <source>
        <dbReference type="Pfam" id="PF00881"/>
    </source>
</evidence>
<evidence type="ECO:0000256" key="3">
    <source>
        <dbReference type="ARBA" id="ARBA00022857"/>
    </source>
</evidence>
<gene>
    <name evidence="6" type="ORF">FB474_0220</name>
</gene>
<dbReference type="CDD" id="cd02148">
    <property type="entry name" value="RutE-like"/>
    <property type="match status" value="1"/>
</dbReference>
<dbReference type="AlphaFoldDB" id="A0A542ZF03"/>
<dbReference type="PANTHER" id="PTHR43543:SF1">
    <property type="entry name" value="MALONIC SEMIALDEHYDE REDUCTASE RUTE-RELATED"/>
    <property type="match status" value="1"/>
</dbReference>
<organism evidence="6 7">
    <name type="scientific">Oryzihumus leptocrescens</name>
    <dbReference type="NCBI Taxonomy" id="297536"/>
    <lineage>
        <taxon>Bacteria</taxon>
        <taxon>Bacillati</taxon>
        <taxon>Actinomycetota</taxon>
        <taxon>Actinomycetes</taxon>
        <taxon>Micrococcales</taxon>
        <taxon>Intrasporangiaceae</taxon>
        <taxon>Oryzihumus</taxon>
    </lineage>
</organism>
<dbReference type="SUPFAM" id="SSF55469">
    <property type="entry name" value="FMN-dependent nitroreductase-like"/>
    <property type="match status" value="1"/>
</dbReference>
<proteinExistence type="predicted"/>
<dbReference type="InterPro" id="IPR050461">
    <property type="entry name" value="Nitroreductase_HadB/RutE"/>
</dbReference>
<protein>
    <submittedName>
        <fullName evidence="6">3-hydroxypropanoate dehydrogenase</fullName>
    </submittedName>
</protein>
<evidence type="ECO:0000256" key="4">
    <source>
        <dbReference type="ARBA" id="ARBA00023002"/>
    </source>
</evidence>
<dbReference type="NCBIfam" id="NF003768">
    <property type="entry name" value="PRK05365.1"/>
    <property type="match status" value="1"/>
</dbReference>
<dbReference type="InterPro" id="IPR029479">
    <property type="entry name" value="Nitroreductase"/>
</dbReference>
<sequence>MTTYPETQAELEQFEAEFADQLQLSTEAQDLLFREARTANTFTDEPVSEEQMRAIYELVKWAPTSMNNQPLRIVLVRSDEARARLVDLMAEGNKPKTQAAPLVAILAADNEFHEELPRVFPHFPAAKDMFGGNEAMRLRTAELNATLQIAYFILGVRAAGLAAGPMTGFDADAVTREFFPDGEHRALAVVNIGKPGPDAWFPRSPRLDFDEVVTTV</sequence>
<keyword evidence="4" id="KW-0560">Oxidoreductase</keyword>
<dbReference type="Proteomes" id="UP000319514">
    <property type="component" value="Unassembled WGS sequence"/>
</dbReference>
<dbReference type="InterPro" id="IPR000415">
    <property type="entry name" value="Nitroreductase-like"/>
</dbReference>
<dbReference type="InterPro" id="IPR023936">
    <property type="entry name" value="RutE-like"/>
</dbReference>
<dbReference type="PANTHER" id="PTHR43543">
    <property type="entry name" value="MALONIC SEMIALDEHYDE REDUCTASE RUTE-RELATED"/>
    <property type="match status" value="1"/>
</dbReference>
<reference evidence="6 7" key="1">
    <citation type="submission" date="2019-06" db="EMBL/GenBank/DDBJ databases">
        <title>Sequencing the genomes of 1000 actinobacteria strains.</title>
        <authorList>
            <person name="Klenk H.-P."/>
        </authorList>
    </citation>
    <scope>NUCLEOTIDE SEQUENCE [LARGE SCALE GENOMIC DNA]</scope>
    <source>
        <strain evidence="6 7">DSM 18082</strain>
    </source>
</reference>
<keyword evidence="7" id="KW-1185">Reference proteome</keyword>
<feature type="domain" description="Nitroreductase" evidence="5">
    <location>
        <begin position="36"/>
        <end position="194"/>
    </location>
</feature>
<dbReference type="EMBL" id="VFOQ01000001">
    <property type="protein sequence ID" value="TQL58881.1"/>
    <property type="molecule type" value="Genomic_DNA"/>
</dbReference>
<evidence type="ECO:0000256" key="2">
    <source>
        <dbReference type="ARBA" id="ARBA00022643"/>
    </source>
</evidence>